<proteinExistence type="predicted"/>
<dbReference type="AlphaFoldDB" id="Q1Q2G4"/>
<gene>
    <name evidence="2" type="ORF">kuste3443</name>
</gene>
<evidence type="ECO:0000256" key="1">
    <source>
        <dbReference type="SAM" id="Coils"/>
    </source>
</evidence>
<name>Q1Q2G4_KUEST</name>
<protein>
    <submittedName>
        <fullName evidence="2">Uncharacterized protein</fullName>
    </submittedName>
</protein>
<reference evidence="2" key="1">
    <citation type="journal article" date="2006" name="Nature">
        <title>Deciphering the evolution and metabolism of an anammox bacterium from a community genome.</title>
        <authorList>
            <person name="Strous M."/>
            <person name="Pelletier E."/>
            <person name="Mangenot S."/>
            <person name="Rattei T."/>
            <person name="Lehner A."/>
            <person name="Taylor M.W."/>
            <person name="Horn M."/>
            <person name="Daims H."/>
            <person name="Bartol-Mavel D."/>
            <person name="Wincker P."/>
            <person name="Barbe V."/>
            <person name="Fonknechten N."/>
            <person name="Vallenet D."/>
            <person name="Segurens B."/>
            <person name="Schenowitz-Truong C."/>
            <person name="Medigue C."/>
            <person name="Collingro A."/>
            <person name="Snel B."/>
            <person name="Dutilh B.E."/>
            <person name="OpDenCamp H.J.M."/>
            <person name="vanDerDrift C."/>
            <person name="Cirpus I."/>
            <person name="vanDePas-Schoonen K.T."/>
            <person name="Harhangi H.R."/>
            <person name="vanNiftrik L."/>
            <person name="Schmid M."/>
            <person name="Keltjens J."/>
            <person name="vanDeVossenberg J."/>
            <person name="Kartal B."/>
            <person name="Meier H."/>
            <person name="Frishman D."/>
            <person name="Huynen M.A."/>
            <person name="Mewes H."/>
            <person name="Weissenbach J."/>
            <person name="Jetten M.S.M."/>
            <person name="Wagner M."/>
            <person name="LePaslier D."/>
        </authorList>
    </citation>
    <scope>NUCLEOTIDE SEQUENCE</scope>
</reference>
<accession>Q1Q2G4</accession>
<evidence type="ECO:0000313" key="2">
    <source>
        <dbReference type="EMBL" id="CAJ74205.1"/>
    </source>
</evidence>
<feature type="coiled-coil region" evidence="1">
    <location>
        <begin position="34"/>
        <end position="61"/>
    </location>
</feature>
<reference evidence="2" key="2">
    <citation type="submission" date="2006-01" db="EMBL/GenBank/DDBJ databases">
        <authorList>
            <person name="Genoscope"/>
        </authorList>
    </citation>
    <scope>NUCLEOTIDE SEQUENCE</scope>
</reference>
<organism evidence="2">
    <name type="scientific">Kuenenia stuttgartiensis</name>
    <dbReference type="NCBI Taxonomy" id="174633"/>
    <lineage>
        <taxon>Bacteria</taxon>
        <taxon>Pseudomonadati</taxon>
        <taxon>Planctomycetota</taxon>
        <taxon>Candidatus Brocadiia</taxon>
        <taxon>Candidatus Brocadiales</taxon>
        <taxon>Candidatus Brocadiaceae</taxon>
        <taxon>Candidatus Kuenenia</taxon>
    </lineage>
</organism>
<sequence length="61" mass="7367">MSTFFYISLYIMCLWKTLTAPWDTYNITATKNSYRKYKTKVDLEEGEKKEIKAEMKKTKTR</sequence>
<dbReference type="RefSeq" id="WP_164994829.1">
    <property type="nucleotide sequence ID" value="NZ_CP049055.1"/>
</dbReference>
<keyword evidence="1" id="KW-0175">Coiled coil</keyword>
<dbReference type="EMBL" id="CT573071">
    <property type="protein sequence ID" value="CAJ74205.1"/>
    <property type="molecule type" value="Genomic_DNA"/>
</dbReference>